<accession>F8N5K2</accession>
<reference evidence="4" key="1">
    <citation type="journal article" date="2011" name="Stand. Genomic Sci.">
        <title>Non-contiguous finished genome sequence of the opportunistic oral pathogen Prevotella multisaccharivorax type strain (PPPA20).</title>
        <authorList>
            <person name="Pati A."/>
            <person name="Gronow S."/>
            <person name="Lu M."/>
            <person name="Lapidus A."/>
            <person name="Nolan M."/>
            <person name="Lucas S."/>
            <person name="Hammon N."/>
            <person name="Deshpande S."/>
            <person name="Cheng J.F."/>
            <person name="Tapia R."/>
            <person name="Han C."/>
            <person name="Goodwin L."/>
            <person name="Pitluck S."/>
            <person name="Liolios K."/>
            <person name="Pagani I."/>
            <person name="Mavromatis K."/>
            <person name="Mikhailova N."/>
            <person name="Huntemann M."/>
            <person name="Chen A."/>
            <person name="Palaniappan K."/>
            <person name="Land M."/>
            <person name="Hauser L."/>
            <person name="Detter J.C."/>
            <person name="Brambilla E.M."/>
            <person name="Rohde M."/>
            <person name="Goker M."/>
            <person name="Woyke T."/>
            <person name="Bristow J."/>
            <person name="Eisen J.A."/>
            <person name="Markowitz V."/>
            <person name="Hugenholtz P."/>
            <person name="Kyrpides N.C."/>
            <person name="Klenk H.P."/>
            <person name="Ivanova N."/>
        </authorList>
    </citation>
    <scope>NUCLEOTIDE SEQUENCE [LARGE SCALE GENOMIC DNA]</scope>
    <source>
        <strain evidence="4">DSM 17128</strain>
    </source>
</reference>
<dbReference type="NCBIfam" id="NF033644">
    <property type="entry name" value="antiterm_UpxY"/>
    <property type="match status" value="1"/>
</dbReference>
<dbReference type="CDD" id="cd09895">
    <property type="entry name" value="NGN_SP_UpxY"/>
    <property type="match status" value="1"/>
</dbReference>
<keyword evidence="1" id="KW-0804">Transcription</keyword>
<dbReference type="Gene3D" id="3.30.70.940">
    <property type="entry name" value="NusG, N-terminal domain"/>
    <property type="match status" value="1"/>
</dbReference>
<keyword evidence="4" id="KW-1185">Reference proteome</keyword>
<evidence type="ECO:0000256" key="1">
    <source>
        <dbReference type="ARBA" id="ARBA00023163"/>
    </source>
</evidence>
<dbReference type="Pfam" id="PF02357">
    <property type="entry name" value="NusG"/>
    <property type="match status" value="1"/>
</dbReference>
<organism evidence="3 4">
    <name type="scientific">Hallella multisaccharivorax DSM 17128</name>
    <dbReference type="NCBI Taxonomy" id="688246"/>
    <lineage>
        <taxon>Bacteria</taxon>
        <taxon>Pseudomonadati</taxon>
        <taxon>Bacteroidota</taxon>
        <taxon>Bacteroidia</taxon>
        <taxon>Bacteroidales</taxon>
        <taxon>Prevotellaceae</taxon>
        <taxon>Hallella</taxon>
    </lineage>
</organism>
<evidence type="ECO:0000259" key="2">
    <source>
        <dbReference type="SMART" id="SM00739"/>
    </source>
</evidence>
<protein>
    <submittedName>
        <fullName evidence="3">NGN domain-containing protein</fullName>
    </submittedName>
</protein>
<dbReference type="RefSeq" id="WP_007576182.1">
    <property type="nucleotide sequence ID" value="NZ_BPTS01000002.1"/>
</dbReference>
<evidence type="ECO:0000313" key="4">
    <source>
        <dbReference type="Proteomes" id="UP000002772"/>
    </source>
</evidence>
<dbReference type="InterPro" id="IPR008991">
    <property type="entry name" value="Translation_prot_SH3-like_sf"/>
</dbReference>
<dbReference type="SMART" id="SM00739">
    <property type="entry name" value="KOW"/>
    <property type="match status" value="1"/>
</dbReference>
<dbReference type="InterPro" id="IPR036735">
    <property type="entry name" value="NGN_dom_sf"/>
</dbReference>
<dbReference type="SUPFAM" id="SSF82679">
    <property type="entry name" value="N-utilization substance G protein NusG, N-terminal domain"/>
    <property type="match status" value="1"/>
</dbReference>
<dbReference type="InterPro" id="IPR005824">
    <property type="entry name" value="KOW"/>
</dbReference>
<dbReference type="GO" id="GO:0006354">
    <property type="term" value="P:DNA-templated transcription elongation"/>
    <property type="evidence" value="ECO:0007669"/>
    <property type="project" value="InterPro"/>
</dbReference>
<feature type="domain" description="KOW" evidence="2">
    <location>
        <begin position="136"/>
        <end position="163"/>
    </location>
</feature>
<sequence length="340" mass="39092">MLPTKERQVLADDAMEQWYVFAVSYRKEIETRNELTARGFRAYIPMRYCLHSVGGKKTRQLQPAIAGLVFVRGKRKDLLDFRNTSKLRNYLFLKSHLMSDGTLKYIRIRDDDMSNFQRLNDVEGAQLTYYRPEELHIAKGSKVRIMDGPFEGITGIVQKLPGRHGRYLIVSLPDVAIATVSIKPLYVEPLNAKVKKSDNVEKDVWCLTQRALALLMESQDKSAALQDVGDNEMRLLMAALKGCKTFLPNDKARYHFAFYAARMALGEDAADDKAQLASLLPRLKANNLLLPVTHLLFYYEEHRPEELQAADEIIGRWDNTHYTEPQRRVLKLRAFVTKNK</sequence>
<name>F8N5K2_9BACT</name>
<dbReference type="AlphaFoldDB" id="F8N5K2"/>
<dbReference type="SUPFAM" id="SSF50104">
    <property type="entry name" value="Translation proteins SH3-like domain"/>
    <property type="match status" value="1"/>
</dbReference>
<evidence type="ECO:0000313" key="3">
    <source>
        <dbReference type="EMBL" id="EGN58160.1"/>
    </source>
</evidence>
<dbReference type="Proteomes" id="UP000002772">
    <property type="component" value="Unassembled WGS sequence"/>
</dbReference>
<dbReference type="HOGENOM" id="CLU_818495_0_0_10"/>
<dbReference type="InterPro" id="IPR006645">
    <property type="entry name" value="NGN-like_dom"/>
</dbReference>
<dbReference type="OrthoDB" id="1491263at2"/>
<dbReference type="STRING" id="688246.Premu_2814"/>
<gene>
    <name evidence="3" type="ORF">Premu_2814</name>
</gene>
<dbReference type="EMBL" id="GL945017">
    <property type="protein sequence ID" value="EGN58160.1"/>
    <property type="molecule type" value="Genomic_DNA"/>
</dbReference>
<proteinExistence type="predicted"/>
<dbReference type="eggNOG" id="COG0250">
    <property type="taxonomic scope" value="Bacteria"/>
</dbReference>